<name>A0A699XCE0_TANCI</name>
<evidence type="ECO:0000256" key="1">
    <source>
        <dbReference type="SAM" id="MobiDB-lite"/>
    </source>
</evidence>
<reference evidence="2" key="1">
    <citation type="journal article" date="2019" name="Sci. Rep.">
        <title>Draft genome of Tanacetum cinerariifolium, the natural source of mosquito coil.</title>
        <authorList>
            <person name="Yamashiro T."/>
            <person name="Shiraishi A."/>
            <person name="Satake H."/>
            <person name="Nakayama K."/>
        </authorList>
    </citation>
    <scope>NUCLEOTIDE SEQUENCE</scope>
</reference>
<gene>
    <name evidence="2" type="ORF">Tci_929504</name>
</gene>
<protein>
    <submittedName>
        <fullName evidence="2">Uncharacterized protein</fullName>
    </submittedName>
</protein>
<dbReference type="EMBL" id="BKCJ011842068">
    <property type="protein sequence ID" value="GFD57535.1"/>
    <property type="molecule type" value="Genomic_DNA"/>
</dbReference>
<feature type="region of interest" description="Disordered" evidence="1">
    <location>
        <begin position="1"/>
        <end position="88"/>
    </location>
</feature>
<accession>A0A699XCE0</accession>
<feature type="non-terminal residue" evidence="2">
    <location>
        <position position="1"/>
    </location>
</feature>
<proteinExistence type="predicted"/>
<feature type="non-terminal residue" evidence="2">
    <location>
        <position position="88"/>
    </location>
</feature>
<evidence type="ECO:0000313" key="2">
    <source>
        <dbReference type="EMBL" id="GFD57535.1"/>
    </source>
</evidence>
<organism evidence="2">
    <name type="scientific">Tanacetum cinerariifolium</name>
    <name type="common">Dalmatian daisy</name>
    <name type="synonym">Chrysanthemum cinerariifolium</name>
    <dbReference type="NCBI Taxonomy" id="118510"/>
    <lineage>
        <taxon>Eukaryota</taxon>
        <taxon>Viridiplantae</taxon>
        <taxon>Streptophyta</taxon>
        <taxon>Embryophyta</taxon>
        <taxon>Tracheophyta</taxon>
        <taxon>Spermatophyta</taxon>
        <taxon>Magnoliopsida</taxon>
        <taxon>eudicotyledons</taxon>
        <taxon>Gunneridae</taxon>
        <taxon>Pentapetalae</taxon>
        <taxon>asterids</taxon>
        <taxon>campanulids</taxon>
        <taxon>Asterales</taxon>
        <taxon>Asteraceae</taxon>
        <taxon>Asteroideae</taxon>
        <taxon>Anthemideae</taxon>
        <taxon>Anthemidinae</taxon>
        <taxon>Tanacetum</taxon>
    </lineage>
</organism>
<dbReference type="AlphaFoldDB" id="A0A699XCE0"/>
<sequence length="88" mass="10226">DLGRDHWQEPHRGHAVERMFVPGKHEVGDRYTAGERHRDVDPPQCLGDRDNAGAEPRQAERQEPVDDRREAHRDRADEHRHGIVPEDP</sequence>
<comment type="caution">
    <text evidence="2">The sequence shown here is derived from an EMBL/GenBank/DDBJ whole genome shotgun (WGS) entry which is preliminary data.</text>
</comment>